<dbReference type="eggNOG" id="COG3177">
    <property type="taxonomic scope" value="Bacteria"/>
</dbReference>
<organism evidence="5 6">
    <name type="scientific">Pseudofrankia inefficax (strain DSM 45817 / CECT 9037 / DDB 130130 / EuI1c)</name>
    <name type="common">Frankia inefficax</name>
    <dbReference type="NCBI Taxonomy" id="298654"/>
    <lineage>
        <taxon>Bacteria</taxon>
        <taxon>Bacillati</taxon>
        <taxon>Actinomycetota</taxon>
        <taxon>Actinomycetes</taxon>
        <taxon>Frankiales</taxon>
        <taxon>Frankiaceae</taxon>
        <taxon>Pseudofrankia</taxon>
    </lineage>
</organism>
<dbReference type="Pfam" id="PF02661">
    <property type="entry name" value="Fic"/>
    <property type="match status" value="1"/>
</dbReference>
<evidence type="ECO:0000256" key="2">
    <source>
        <dbReference type="PIRSR" id="PIRSR640198-2"/>
    </source>
</evidence>
<sequence>MTWTRQEFLADVAGTGVLAPAYADDVLVRLAHHSTAIEGNTLTLSDAITLLVDERAPVAGTPMRELYEVANHYQALARVLRAISSNEPLTTGLVRDLHSALMDHLTHDHGQYKTASNIVAGASWRPAPPDRVPELMLQWADQSEWQTANLDNEALLEAIAGAHIAFERIHPFSDGNGRTGRAIIAYQTIRRFGFPAIIQVAQRPAYLAMLDAQDTPALTRLLAVSLADEAGRRAAT</sequence>
<dbReference type="STRING" id="298654.FraEuI1c_0597"/>
<dbReference type="Gene3D" id="1.10.3290.10">
    <property type="entry name" value="Fido-like domain"/>
    <property type="match status" value="1"/>
</dbReference>
<keyword evidence="2" id="KW-0067">ATP-binding</keyword>
<keyword evidence="6" id="KW-1185">Reference proteome</keyword>
<name>E3JCH9_PSEI1</name>
<dbReference type="InParanoid" id="E3JCH9"/>
<dbReference type="AlphaFoldDB" id="E3JCH9"/>
<dbReference type="Proteomes" id="UP000002484">
    <property type="component" value="Chromosome"/>
</dbReference>
<dbReference type="GO" id="GO:0005524">
    <property type="term" value="F:ATP binding"/>
    <property type="evidence" value="ECO:0007669"/>
    <property type="project" value="UniProtKB-KW"/>
</dbReference>
<dbReference type="PROSITE" id="PS51459">
    <property type="entry name" value="FIDO"/>
    <property type="match status" value="1"/>
</dbReference>
<dbReference type="EMBL" id="CP002299">
    <property type="protein sequence ID" value="ADP78675.1"/>
    <property type="molecule type" value="Genomic_DNA"/>
</dbReference>
<dbReference type="HOGENOM" id="CLU_040460_5_0_11"/>
<evidence type="ECO:0000256" key="1">
    <source>
        <dbReference type="PIRSR" id="PIRSR640198-1"/>
    </source>
</evidence>
<dbReference type="SUPFAM" id="SSF140931">
    <property type="entry name" value="Fic-like"/>
    <property type="match status" value="1"/>
</dbReference>
<proteinExistence type="predicted"/>
<dbReference type="InterPro" id="IPR003812">
    <property type="entry name" value="Fido"/>
</dbReference>
<protein>
    <submittedName>
        <fullName evidence="5">Filamentation induced by cAMP protein Fic</fullName>
    </submittedName>
</protein>
<dbReference type="PANTHER" id="PTHR13504">
    <property type="entry name" value="FIDO DOMAIN-CONTAINING PROTEIN DDB_G0283145"/>
    <property type="match status" value="1"/>
</dbReference>
<dbReference type="InterPro" id="IPR036597">
    <property type="entry name" value="Fido-like_dom_sf"/>
</dbReference>
<dbReference type="InterPro" id="IPR040198">
    <property type="entry name" value="Fido_containing"/>
</dbReference>
<keyword evidence="2" id="KW-0547">Nucleotide-binding</keyword>
<dbReference type="RefSeq" id="WP_013421797.1">
    <property type="nucleotide sequence ID" value="NC_014666.1"/>
</dbReference>
<feature type="active site" evidence="1">
    <location>
        <position position="170"/>
    </location>
</feature>
<evidence type="ECO:0000313" key="6">
    <source>
        <dbReference type="Proteomes" id="UP000002484"/>
    </source>
</evidence>
<feature type="binding site" evidence="2">
    <location>
        <begin position="174"/>
        <end position="181"/>
    </location>
    <ligand>
        <name>ATP</name>
        <dbReference type="ChEBI" id="CHEBI:30616"/>
    </ligand>
</feature>
<evidence type="ECO:0000259" key="4">
    <source>
        <dbReference type="PROSITE" id="PS51459"/>
    </source>
</evidence>
<dbReference type="OrthoDB" id="9813719at2"/>
<dbReference type="PANTHER" id="PTHR13504:SF38">
    <property type="entry name" value="FIDO DOMAIN-CONTAINING PROTEIN"/>
    <property type="match status" value="1"/>
</dbReference>
<evidence type="ECO:0000256" key="3">
    <source>
        <dbReference type="PIRSR" id="PIRSR640198-3"/>
    </source>
</evidence>
<accession>E3JCH9</accession>
<evidence type="ECO:0000313" key="5">
    <source>
        <dbReference type="EMBL" id="ADP78675.1"/>
    </source>
</evidence>
<dbReference type="KEGG" id="fri:FraEuI1c_0597"/>
<reference evidence="5 6" key="1">
    <citation type="submission" date="2010-10" db="EMBL/GenBank/DDBJ databases">
        <title>Complete sequence of Frankia sp. EuI1c.</title>
        <authorList>
            <consortium name="US DOE Joint Genome Institute"/>
            <person name="Lucas S."/>
            <person name="Copeland A."/>
            <person name="Lapidus A."/>
            <person name="Cheng J.-F."/>
            <person name="Bruce D."/>
            <person name="Goodwin L."/>
            <person name="Pitluck S."/>
            <person name="Chertkov O."/>
            <person name="Detter J.C."/>
            <person name="Han C."/>
            <person name="Tapia R."/>
            <person name="Land M."/>
            <person name="Hauser L."/>
            <person name="Jeffries C."/>
            <person name="Kyrpides N."/>
            <person name="Ivanova N."/>
            <person name="Mikhailova N."/>
            <person name="Beauchemin N."/>
            <person name="Sen A."/>
            <person name="Sur S.A."/>
            <person name="Gtari M."/>
            <person name="Wall L."/>
            <person name="Tisa L."/>
            <person name="Woyke T."/>
        </authorList>
    </citation>
    <scope>NUCLEOTIDE SEQUENCE [LARGE SCALE GENOMIC DNA]</scope>
    <source>
        <strain evidence="6">DSM 45817 / CECT 9037 / EuI1c</strain>
    </source>
</reference>
<feature type="domain" description="Fido" evidence="4">
    <location>
        <begin position="89"/>
        <end position="228"/>
    </location>
</feature>
<feature type="site" description="Important for autoinhibition of adenylyltransferase activity" evidence="3">
    <location>
        <position position="38"/>
    </location>
</feature>
<gene>
    <name evidence="5" type="ordered locus">FraEuI1c_0597</name>
</gene>